<dbReference type="GO" id="GO:0046872">
    <property type="term" value="F:metal ion binding"/>
    <property type="evidence" value="ECO:0007669"/>
    <property type="project" value="UniProtKB-KW"/>
</dbReference>
<reference evidence="9" key="1">
    <citation type="journal article" date="2013" name="Proc. Natl. Acad. Sci. U.S.A.">
        <title>Improving the coverage of the cyanobacterial phylum using diversity-driven genome sequencing.</title>
        <authorList>
            <person name="Shih P.M."/>
            <person name="Wu D."/>
            <person name="Latifi A."/>
            <person name="Axen S.D."/>
            <person name="Fewer D.P."/>
            <person name="Talla E."/>
            <person name="Calteau A."/>
            <person name="Cai F."/>
            <person name="Tandeau de Marsac N."/>
            <person name="Rippka R."/>
            <person name="Herdman M."/>
            <person name="Sivonen K."/>
            <person name="Coursin T."/>
            <person name="Laurent T."/>
            <person name="Goodwin L."/>
            <person name="Nolan M."/>
            <person name="Davenport K.W."/>
            <person name="Han C.S."/>
            <person name="Rubin E.M."/>
            <person name="Eisen J.A."/>
            <person name="Woyke T."/>
            <person name="Gugger M."/>
            <person name="Kerfeld C.A."/>
        </authorList>
    </citation>
    <scope>NUCLEOTIDE SEQUENCE [LARGE SCALE GENOMIC DNA]</scope>
    <source>
        <strain evidence="9">ATCC 29371 / PCC 7437</strain>
    </source>
</reference>
<evidence type="ECO:0000256" key="3">
    <source>
        <dbReference type="ARBA" id="ARBA00022741"/>
    </source>
</evidence>
<keyword evidence="9" id="KW-1185">Reference proteome</keyword>
<dbReference type="GO" id="GO:0008803">
    <property type="term" value="F:bis(5'-nucleosyl)-tetraphosphatase (symmetrical) activity"/>
    <property type="evidence" value="ECO:0007669"/>
    <property type="project" value="UniProtKB-EC"/>
</dbReference>
<keyword evidence="5" id="KW-0408">Iron</keyword>
<dbReference type="InterPro" id="IPR006674">
    <property type="entry name" value="HD_domain"/>
</dbReference>
<dbReference type="EMBL" id="CP003653">
    <property type="protein sequence ID" value="AFZ36584.1"/>
    <property type="molecule type" value="Genomic_DNA"/>
</dbReference>
<sequence length="194" mass="22002">MRERVLAWLADHVSAERIEHILGVEQTCLELARLHQVNEQEAALAGLMHDLAKFFPPDKLLSLAQQHGVETDEILTNSPHLLHAEVGAIVAQREFGIENPEILAAIRHHTLGFPGMSPLSCVVFVADAIEPLRGNTPELEVIRLTARENLYKAVRQTCDYSLRYLVSRIKIIHPRVILTRNWALIQEKQFLETK</sequence>
<dbReference type="STRING" id="111780.Sta7437_3072"/>
<dbReference type="RefSeq" id="WP_015194249.1">
    <property type="nucleotide sequence ID" value="NC_019748.1"/>
</dbReference>
<evidence type="ECO:0000256" key="2">
    <source>
        <dbReference type="ARBA" id="ARBA00022723"/>
    </source>
</evidence>
<dbReference type="Proteomes" id="UP000010473">
    <property type="component" value="Chromosome"/>
</dbReference>
<dbReference type="NCBIfam" id="TIGR00488">
    <property type="entry name" value="bis(5'-nucleosyl)-tetraphosphatase (symmetrical) YqeK"/>
    <property type="match status" value="1"/>
</dbReference>
<dbReference type="AlphaFoldDB" id="K9XWZ8"/>
<dbReference type="SMART" id="SM00471">
    <property type="entry name" value="HDc"/>
    <property type="match status" value="1"/>
</dbReference>
<dbReference type="PROSITE" id="PS51831">
    <property type="entry name" value="HD"/>
    <property type="match status" value="1"/>
</dbReference>
<name>K9XWZ8_STAC7</name>
<gene>
    <name evidence="8" type="ordered locus">Sta7437_3072</name>
</gene>
<evidence type="ECO:0000256" key="4">
    <source>
        <dbReference type="ARBA" id="ARBA00022801"/>
    </source>
</evidence>
<feature type="domain" description="HD" evidence="7">
    <location>
        <begin position="17"/>
        <end position="132"/>
    </location>
</feature>
<comment type="catalytic activity">
    <reaction evidence="6">
        <text>P(1),P(4)-bis(5'-adenosyl) tetraphosphate + H2O = 2 ADP + 2 H(+)</text>
        <dbReference type="Rhea" id="RHEA:24252"/>
        <dbReference type="ChEBI" id="CHEBI:15377"/>
        <dbReference type="ChEBI" id="CHEBI:15378"/>
        <dbReference type="ChEBI" id="CHEBI:58141"/>
        <dbReference type="ChEBI" id="CHEBI:456216"/>
        <dbReference type="EC" id="3.6.1.41"/>
    </reaction>
</comment>
<protein>
    <recommendedName>
        <fullName evidence="1">bis(5'-nucleosyl)-tetraphosphatase (symmetrical)</fullName>
        <ecNumber evidence="1">3.6.1.41</ecNumber>
    </recommendedName>
</protein>
<evidence type="ECO:0000256" key="5">
    <source>
        <dbReference type="ARBA" id="ARBA00023004"/>
    </source>
</evidence>
<evidence type="ECO:0000313" key="9">
    <source>
        <dbReference type="Proteomes" id="UP000010473"/>
    </source>
</evidence>
<dbReference type="HOGENOM" id="CLU_089580_1_2_3"/>
<dbReference type="GO" id="GO:0000166">
    <property type="term" value="F:nucleotide binding"/>
    <property type="evidence" value="ECO:0007669"/>
    <property type="project" value="UniProtKB-KW"/>
</dbReference>
<evidence type="ECO:0000259" key="7">
    <source>
        <dbReference type="PROSITE" id="PS51831"/>
    </source>
</evidence>
<evidence type="ECO:0000256" key="6">
    <source>
        <dbReference type="ARBA" id="ARBA00049417"/>
    </source>
</evidence>
<dbReference type="eggNOG" id="COG1713">
    <property type="taxonomic scope" value="Bacteria"/>
</dbReference>
<dbReference type="OrthoDB" id="5295945at2"/>
<dbReference type="InterPro" id="IPR003607">
    <property type="entry name" value="HD/PDEase_dom"/>
</dbReference>
<dbReference type="EC" id="3.6.1.41" evidence="1"/>
<dbReference type="InterPro" id="IPR005249">
    <property type="entry name" value="YqeK"/>
</dbReference>
<dbReference type="SUPFAM" id="SSF109604">
    <property type="entry name" value="HD-domain/PDEase-like"/>
    <property type="match status" value="1"/>
</dbReference>
<organism evidence="8 9">
    <name type="scientific">Stanieria cyanosphaera (strain ATCC 29371 / PCC 7437)</name>
    <dbReference type="NCBI Taxonomy" id="111780"/>
    <lineage>
        <taxon>Bacteria</taxon>
        <taxon>Bacillati</taxon>
        <taxon>Cyanobacteriota</taxon>
        <taxon>Cyanophyceae</taxon>
        <taxon>Pleurocapsales</taxon>
        <taxon>Dermocarpellaceae</taxon>
        <taxon>Stanieria</taxon>
    </lineage>
</organism>
<keyword evidence="3" id="KW-0547">Nucleotide-binding</keyword>
<dbReference type="PATRIC" id="fig|111780.3.peg.3192"/>
<evidence type="ECO:0000256" key="1">
    <source>
        <dbReference type="ARBA" id="ARBA00012506"/>
    </source>
</evidence>
<evidence type="ECO:0000313" key="8">
    <source>
        <dbReference type="EMBL" id="AFZ36584.1"/>
    </source>
</evidence>
<keyword evidence="2" id="KW-0479">Metal-binding</keyword>
<dbReference type="KEGG" id="scs:Sta7437_3072"/>
<dbReference type="InterPro" id="IPR051094">
    <property type="entry name" value="Diverse_Catalytic_Enzymes"/>
</dbReference>
<keyword evidence="4" id="KW-0378">Hydrolase</keyword>
<proteinExistence type="predicted"/>
<dbReference type="Pfam" id="PF01966">
    <property type="entry name" value="HD"/>
    <property type="match status" value="1"/>
</dbReference>
<accession>K9XWZ8</accession>
<dbReference type="Gene3D" id="1.10.3210.10">
    <property type="entry name" value="Hypothetical protein af1432"/>
    <property type="match status" value="1"/>
</dbReference>
<dbReference type="PANTHER" id="PTHR35795:SF1">
    <property type="entry name" value="BIS(5'-NUCLEOSYL)-TETRAPHOSPHATASE, SYMMETRICAL"/>
    <property type="match status" value="1"/>
</dbReference>
<dbReference type="PANTHER" id="PTHR35795">
    <property type="entry name" value="SLR1885 PROTEIN"/>
    <property type="match status" value="1"/>
</dbReference>
<dbReference type="CDD" id="cd00077">
    <property type="entry name" value="HDc"/>
    <property type="match status" value="1"/>
</dbReference>